<accession>A0ABY7EG47</accession>
<feature type="compositionally biased region" description="Acidic residues" evidence="1">
    <location>
        <begin position="234"/>
        <end position="243"/>
    </location>
</feature>
<feature type="region of interest" description="Disordered" evidence="1">
    <location>
        <begin position="210"/>
        <end position="249"/>
    </location>
</feature>
<proteinExistence type="predicted"/>
<evidence type="ECO:0000256" key="1">
    <source>
        <dbReference type="SAM" id="MobiDB-lite"/>
    </source>
</evidence>
<protein>
    <submittedName>
        <fullName evidence="2">Uncharacterized protein</fullName>
    </submittedName>
</protein>
<dbReference type="EMBL" id="CP111017">
    <property type="protein sequence ID" value="WAR08998.1"/>
    <property type="molecule type" value="Genomic_DNA"/>
</dbReference>
<evidence type="ECO:0000313" key="2">
    <source>
        <dbReference type="EMBL" id="WAR08998.1"/>
    </source>
</evidence>
<sequence>PTCSEKIKKIGEIDRTVASRLLLDAIKKSPDRGEMETHPLSESGKERISTSEDKYYLTPIVQKRECEEYANDEVPGEYESLLPEVPPRVPRRISKEIAVSMPIQKGTENKVPDTDLNVEKGEMIRVIKPKYGEEDEEYYRSADEEGQLIPKICVEVIEVTKRKSQSTRTSTSLDVGSTSTDTQTPENMLMMLNDVLSYLLKKHTVDHKLEQQENVLKEQSDQRKESMMEHLPIPEDDDEDDLENVTSLC</sequence>
<feature type="compositionally biased region" description="Polar residues" evidence="1">
    <location>
        <begin position="173"/>
        <end position="184"/>
    </location>
</feature>
<feature type="compositionally biased region" description="Basic and acidic residues" evidence="1">
    <location>
        <begin position="210"/>
        <end position="228"/>
    </location>
</feature>
<feature type="non-terminal residue" evidence="2">
    <location>
        <position position="1"/>
    </location>
</feature>
<evidence type="ECO:0000313" key="3">
    <source>
        <dbReference type="Proteomes" id="UP001164746"/>
    </source>
</evidence>
<organism evidence="2 3">
    <name type="scientific">Mya arenaria</name>
    <name type="common">Soft-shell clam</name>
    <dbReference type="NCBI Taxonomy" id="6604"/>
    <lineage>
        <taxon>Eukaryota</taxon>
        <taxon>Metazoa</taxon>
        <taxon>Spiralia</taxon>
        <taxon>Lophotrochozoa</taxon>
        <taxon>Mollusca</taxon>
        <taxon>Bivalvia</taxon>
        <taxon>Autobranchia</taxon>
        <taxon>Heteroconchia</taxon>
        <taxon>Euheterodonta</taxon>
        <taxon>Imparidentia</taxon>
        <taxon>Neoheterodontei</taxon>
        <taxon>Myida</taxon>
        <taxon>Myoidea</taxon>
        <taxon>Myidae</taxon>
        <taxon>Mya</taxon>
    </lineage>
</organism>
<gene>
    <name evidence="2" type="ORF">MAR_018956</name>
</gene>
<name>A0ABY7EG47_MYAAR</name>
<feature type="region of interest" description="Disordered" evidence="1">
    <location>
        <begin position="28"/>
        <end position="51"/>
    </location>
</feature>
<dbReference type="Proteomes" id="UP001164746">
    <property type="component" value="Chromosome 6"/>
</dbReference>
<keyword evidence="3" id="KW-1185">Reference proteome</keyword>
<feature type="region of interest" description="Disordered" evidence="1">
    <location>
        <begin position="163"/>
        <end position="184"/>
    </location>
</feature>
<reference evidence="2" key="1">
    <citation type="submission" date="2022-11" db="EMBL/GenBank/DDBJ databases">
        <title>Centuries of genome instability and evolution in soft-shell clam transmissible cancer (bioRxiv).</title>
        <authorList>
            <person name="Hart S.F.M."/>
            <person name="Yonemitsu M.A."/>
            <person name="Giersch R.M."/>
            <person name="Beal B.F."/>
            <person name="Arriagada G."/>
            <person name="Davis B.W."/>
            <person name="Ostrander E.A."/>
            <person name="Goff S.P."/>
            <person name="Metzger M.J."/>
        </authorList>
    </citation>
    <scope>NUCLEOTIDE SEQUENCE</scope>
    <source>
        <strain evidence="2">MELC-2E11</strain>
        <tissue evidence="2">Siphon/mantle</tissue>
    </source>
</reference>